<feature type="compositionally biased region" description="Low complexity" evidence="1">
    <location>
        <begin position="10"/>
        <end position="22"/>
    </location>
</feature>
<protein>
    <submittedName>
        <fullName evidence="2">Uncharacterized protein</fullName>
    </submittedName>
</protein>
<sequence>MNPIVEKTDTSSNTTPSTMPSPQLAFSMDSSPFLNWTYNPDESDEDKAVVFRSLVATLKSQDALDDSLEEKAVEFLESVTPDDEEFADLYVDGFASNSDKSLTIFLLSIMFLISSGSQVIKTATMKMLRYLPCNCTPEVRFPLVQADLIPQLINTLNPQDHSFEEAEDLHICLLSIMNATFGLTTPLGLDDLSVVDDIETEDVHEAVLKQALVPSEKYLCHLCMNRHSIIDGDQSSEFMKLLAQLIGLCTHCEFSMNIVRDVPVMLTIPSCLTFFEDERSIGYFLWEMNYSQEACNRERGKMRRMMKTVHRMLRMEGFEDVIEEKLQNDEDESGSDLFAELLKWNNWLGMNIPKQN</sequence>
<evidence type="ECO:0000313" key="2">
    <source>
        <dbReference type="EMBL" id="KAK2943320.1"/>
    </source>
</evidence>
<name>A0ABQ9WV00_9EUKA</name>
<keyword evidence="3" id="KW-1185">Reference proteome</keyword>
<reference evidence="2 3" key="1">
    <citation type="journal article" date="2022" name="bioRxiv">
        <title>Genomics of Preaxostyla Flagellates Illuminates Evolutionary Transitions and the Path Towards Mitochondrial Loss.</title>
        <authorList>
            <person name="Novak L.V.F."/>
            <person name="Treitli S.C."/>
            <person name="Pyrih J."/>
            <person name="Halakuc P."/>
            <person name="Pipaliya S.V."/>
            <person name="Vacek V."/>
            <person name="Brzon O."/>
            <person name="Soukal P."/>
            <person name="Eme L."/>
            <person name="Dacks J.B."/>
            <person name="Karnkowska A."/>
            <person name="Elias M."/>
            <person name="Hampl V."/>
        </authorList>
    </citation>
    <scope>NUCLEOTIDE SEQUENCE [LARGE SCALE GENOMIC DNA]</scope>
    <source>
        <strain evidence="2">NAU3</strain>
        <tissue evidence="2">Gut</tissue>
    </source>
</reference>
<organism evidence="2 3">
    <name type="scientific">Blattamonas nauphoetae</name>
    <dbReference type="NCBI Taxonomy" id="2049346"/>
    <lineage>
        <taxon>Eukaryota</taxon>
        <taxon>Metamonada</taxon>
        <taxon>Preaxostyla</taxon>
        <taxon>Oxymonadida</taxon>
        <taxon>Blattamonas</taxon>
    </lineage>
</organism>
<evidence type="ECO:0000256" key="1">
    <source>
        <dbReference type="SAM" id="MobiDB-lite"/>
    </source>
</evidence>
<comment type="caution">
    <text evidence="2">The sequence shown here is derived from an EMBL/GenBank/DDBJ whole genome shotgun (WGS) entry which is preliminary data.</text>
</comment>
<dbReference type="EMBL" id="JARBJD010000352">
    <property type="protein sequence ID" value="KAK2943320.1"/>
    <property type="molecule type" value="Genomic_DNA"/>
</dbReference>
<accession>A0ABQ9WV00</accession>
<dbReference type="Proteomes" id="UP001281761">
    <property type="component" value="Unassembled WGS sequence"/>
</dbReference>
<evidence type="ECO:0000313" key="3">
    <source>
        <dbReference type="Proteomes" id="UP001281761"/>
    </source>
</evidence>
<proteinExistence type="predicted"/>
<gene>
    <name evidence="2" type="ORF">BLNAU_21745</name>
</gene>
<feature type="region of interest" description="Disordered" evidence="1">
    <location>
        <begin position="1"/>
        <end position="22"/>
    </location>
</feature>